<comment type="subcellular location">
    <subcellularLocation>
        <location evidence="5">Cytoplasm</location>
    </subcellularLocation>
</comment>
<dbReference type="Pfam" id="PF00475">
    <property type="entry name" value="IGPD"/>
    <property type="match status" value="1"/>
</dbReference>
<gene>
    <name evidence="5" type="primary">hisB</name>
    <name evidence="6" type="ORF">IAA81_04600</name>
</gene>
<evidence type="ECO:0000313" key="6">
    <source>
        <dbReference type="EMBL" id="MBO8457492.1"/>
    </source>
</evidence>
<keyword evidence="4 5" id="KW-0456">Lyase</keyword>
<evidence type="ECO:0000256" key="2">
    <source>
        <dbReference type="ARBA" id="ARBA00022605"/>
    </source>
</evidence>
<dbReference type="GO" id="GO:0004424">
    <property type="term" value="F:imidazoleglycerol-phosphate dehydratase activity"/>
    <property type="evidence" value="ECO:0007669"/>
    <property type="project" value="UniProtKB-UniRule"/>
</dbReference>
<evidence type="ECO:0000313" key="7">
    <source>
        <dbReference type="Proteomes" id="UP000823638"/>
    </source>
</evidence>
<organism evidence="6 7">
    <name type="scientific">Candidatus Gallitreponema excrementavium</name>
    <dbReference type="NCBI Taxonomy" id="2840840"/>
    <lineage>
        <taxon>Bacteria</taxon>
        <taxon>Pseudomonadati</taxon>
        <taxon>Spirochaetota</taxon>
        <taxon>Spirochaetia</taxon>
        <taxon>Spirochaetales</taxon>
        <taxon>Candidatus Gallitreponema</taxon>
    </lineage>
</organism>
<comment type="similarity">
    <text evidence="5">Belongs to the imidazoleglycerol-phosphate dehydratase family.</text>
</comment>
<dbReference type="GO" id="GO:0000105">
    <property type="term" value="P:L-histidine biosynthetic process"/>
    <property type="evidence" value="ECO:0007669"/>
    <property type="project" value="UniProtKB-UniRule"/>
</dbReference>
<evidence type="ECO:0000256" key="4">
    <source>
        <dbReference type="ARBA" id="ARBA00023239"/>
    </source>
</evidence>
<evidence type="ECO:0000256" key="5">
    <source>
        <dbReference type="HAMAP-Rule" id="MF_00076"/>
    </source>
</evidence>
<dbReference type="SUPFAM" id="SSF54211">
    <property type="entry name" value="Ribosomal protein S5 domain 2-like"/>
    <property type="match status" value="2"/>
</dbReference>
<dbReference type="CDD" id="cd07914">
    <property type="entry name" value="IGPD"/>
    <property type="match status" value="1"/>
</dbReference>
<dbReference type="PANTHER" id="PTHR23133:SF2">
    <property type="entry name" value="IMIDAZOLEGLYCEROL-PHOSPHATE DEHYDRATASE"/>
    <property type="match status" value="1"/>
</dbReference>
<dbReference type="AlphaFoldDB" id="A0A9D9HNV5"/>
<dbReference type="EMBL" id="JADIMM010000065">
    <property type="protein sequence ID" value="MBO8457492.1"/>
    <property type="molecule type" value="Genomic_DNA"/>
</dbReference>
<protein>
    <recommendedName>
        <fullName evidence="5">Imidazoleglycerol-phosphate dehydratase</fullName>
        <shortName evidence="5">IGPD</shortName>
        <ecNumber evidence="5">4.2.1.19</ecNumber>
    </recommendedName>
</protein>
<reference evidence="6" key="1">
    <citation type="submission" date="2020-10" db="EMBL/GenBank/DDBJ databases">
        <authorList>
            <person name="Gilroy R."/>
        </authorList>
    </citation>
    <scope>NUCLEOTIDE SEQUENCE</scope>
    <source>
        <strain evidence="6">10532</strain>
    </source>
</reference>
<dbReference type="InterPro" id="IPR038494">
    <property type="entry name" value="IGPD_sf"/>
</dbReference>
<dbReference type="InterPro" id="IPR000807">
    <property type="entry name" value="ImidazoleglycerolP_deHydtase"/>
</dbReference>
<dbReference type="Proteomes" id="UP000823638">
    <property type="component" value="Unassembled WGS sequence"/>
</dbReference>
<dbReference type="InterPro" id="IPR020565">
    <property type="entry name" value="ImidazoleglycerP_deHydtase_CS"/>
</dbReference>
<comment type="caution">
    <text evidence="6">The sequence shown here is derived from an EMBL/GenBank/DDBJ whole genome shotgun (WGS) entry which is preliminary data.</text>
</comment>
<accession>A0A9D9HNV5</accession>
<dbReference type="FunFam" id="3.30.230.40:FF:000003">
    <property type="entry name" value="Imidazoleglycerol-phosphate dehydratase HisB"/>
    <property type="match status" value="1"/>
</dbReference>
<comment type="catalytic activity">
    <reaction evidence="5">
        <text>D-erythro-1-(imidazol-4-yl)glycerol 3-phosphate = 3-(imidazol-4-yl)-2-oxopropyl phosphate + H2O</text>
        <dbReference type="Rhea" id="RHEA:11040"/>
        <dbReference type="ChEBI" id="CHEBI:15377"/>
        <dbReference type="ChEBI" id="CHEBI:57766"/>
        <dbReference type="ChEBI" id="CHEBI:58278"/>
        <dbReference type="EC" id="4.2.1.19"/>
    </reaction>
</comment>
<keyword evidence="3 5" id="KW-0368">Histidine biosynthesis</keyword>
<evidence type="ECO:0000256" key="1">
    <source>
        <dbReference type="ARBA" id="ARBA00005047"/>
    </source>
</evidence>
<dbReference type="EC" id="4.2.1.19" evidence="5"/>
<dbReference type="InterPro" id="IPR020568">
    <property type="entry name" value="Ribosomal_Su5_D2-typ_SF"/>
</dbReference>
<dbReference type="PROSITE" id="PS00954">
    <property type="entry name" value="IGP_DEHYDRATASE_1"/>
    <property type="match status" value="1"/>
</dbReference>
<evidence type="ECO:0000256" key="3">
    <source>
        <dbReference type="ARBA" id="ARBA00023102"/>
    </source>
</evidence>
<sequence>MERVSKIERKTSETEIVLELNLDGKGLCSVDCPVGFLGHMLSAFCKHGLFDLSGSLKGDLYVDQHHLIEDTGIVLGEAFNKALGDKAGINRSGCFYFPMDETLVRCAVDFGGRPYLVMEAGLSGIPLSGGICAGENGRNFQADVFQTDTVEDFWQGFVSGALCNLHIDVIRGRSDHHKIEGIFKAAARAFRDAVEVNPRVLGIPSTKGVI</sequence>
<dbReference type="GO" id="GO:0005737">
    <property type="term" value="C:cytoplasm"/>
    <property type="evidence" value="ECO:0007669"/>
    <property type="project" value="UniProtKB-SubCell"/>
</dbReference>
<comment type="pathway">
    <text evidence="1 5">Amino-acid biosynthesis; L-histidine biosynthesis; L-histidine from 5-phospho-alpha-D-ribose 1-diphosphate: step 6/9.</text>
</comment>
<dbReference type="Gene3D" id="3.30.230.40">
    <property type="entry name" value="Imidazole glycerol phosphate dehydratase, domain 1"/>
    <property type="match status" value="2"/>
</dbReference>
<proteinExistence type="inferred from homology"/>
<dbReference type="PANTHER" id="PTHR23133">
    <property type="entry name" value="IMIDAZOLEGLYCEROL-PHOSPHATE DEHYDRATASE HIS7"/>
    <property type="match status" value="1"/>
</dbReference>
<keyword evidence="5" id="KW-0963">Cytoplasm</keyword>
<keyword evidence="2 5" id="KW-0028">Amino-acid biosynthesis</keyword>
<reference evidence="6" key="2">
    <citation type="journal article" date="2021" name="PeerJ">
        <title>Extensive microbial diversity within the chicken gut microbiome revealed by metagenomics and culture.</title>
        <authorList>
            <person name="Gilroy R."/>
            <person name="Ravi A."/>
            <person name="Getino M."/>
            <person name="Pursley I."/>
            <person name="Horton D.L."/>
            <person name="Alikhan N.F."/>
            <person name="Baker D."/>
            <person name="Gharbi K."/>
            <person name="Hall N."/>
            <person name="Watson M."/>
            <person name="Adriaenssens E.M."/>
            <person name="Foster-Nyarko E."/>
            <person name="Jarju S."/>
            <person name="Secka A."/>
            <person name="Antonio M."/>
            <person name="Oren A."/>
            <person name="Chaudhuri R.R."/>
            <person name="La Ragione R."/>
            <person name="Hildebrand F."/>
            <person name="Pallen M.J."/>
        </authorList>
    </citation>
    <scope>NUCLEOTIDE SEQUENCE</scope>
    <source>
        <strain evidence="6">10532</strain>
    </source>
</reference>
<dbReference type="HAMAP" id="MF_00076">
    <property type="entry name" value="HisB"/>
    <property type="match status" value="1"/>
</dbReference>
<name>A0A9D9HNV5_9SPIR</name>